<evidence type="ECO:0000313" key="4">
    <source>
        <dbReference type="Proteomes" id="UP000274327"/>
    </source>
</evidence>
<evidence type="ECO:0000256" key="1">
    <source>
        <dbReference type="SAM" id="Coils"/>
    </source>
</evidence>
<reference evidence="3 4" key="1">
    <citation type="submission" date="2018-07" db="EMBL/GenBank/DDBJ databases">
        <title>Brachybacteriurn paraconglorneratum KCTC 9916.</title>
        <authorList>
            <person name="Li Y."/>
        </authorList>
    </citation>
    <scope>NUCLEOTIDE SEQUENCE [LARGE SCALE GENOMIC DNA]</scope>
    <source>
        <strain evidence="3 4">KCTC 9916</strain>
    </source>
</reference>
<evidence type="ECO:0000313" key="3">
    <source>
        <dbReference type="EMBL" id="RRR18272.1"/>
    </source>
</evidence>
<organism evidence="3 4">
    <name type="scientific">Brachybacterium paraconglomeratum</name>
    <dbReference type="NCBI Taxonomy" id="173362"/>
    <lineage>
        <taxon>Bacteria</taxon>
        <taxon>Bacillati</taxon>
        <taxon>Actinomycetota</taxon>
        <taxon>Actinomycetes</taxon>
        <taxon>Micrococcales</taxon>
        <taxon>Dermabacteraceae</taxon>
        <taxon>Brachybacterium</taxon>
    </lineage>
</organism>
<dbReference type="GeneID" id="78121555"/>
<gene>
    <name evidence="3" type="ORF">DS079_11035</name>
</gene>
<sequence length="225" mass="25266">MTSRKPRCPISPGGVLDDSRHCGRELGHEGPHRLPSGLEWGEPGSYIRHEKDELTLALVQQQRDQAVARAEKAEKRAALWKETARRAIRWRNYFRDVRDDLLRAHLVLQEELGAGATRLAESRPLTPDAITDEMLYRGLSAYYNIETTTARWDADRAEDFRRALAAALTEPPKRPEGAEEIERLLMDADRDGGEVYRTDGYTRLADYLAEGLSKGGARAPEDGAA</sequence>
<accession>A0A3R8QUJ0</accession>
<dbReference type="RefSeq" id="WP_126987612.1">
    <property type="nucleotide sequence ID" value="NZ_ML133856.1"/>
</dbReference>
<feature type="coiled-coil region" evidence="1">
    <location>
        <begin position="56"/>
        <end position="83"/>
    </location>
</feature>
<proteinExistence type="predicted"/>
<name>A0A3R8QUJ0_9MICO</name>
<comment type="caution">
    <text evidence="3">The sequence shown here is derived from an EMBL/GenBank/DDBJ whole genome shotgun (WGS) entry which is preliminary data.</text>
</comment>
<dbReference type="EMBL" id="QOCI01000008">
    <property type="protein sequence ID" value="RRR18272.1"/>
    <property type="molecule type" value="Genomic_DNA"/>
</dbReference>
<evidence type="ECO:0000256" key="2">
    <source>
        <dbReference type="SAM" id="MobiDB-lite"/>
    </source>
</evidence>
<feature type="region of interest" description="Disordered" evidence="2">
    <location>
        <begin position="1"/>
        <end position="37"/>
    </location>
</feature>
<keyword evidence="1" id="KW-0175">Coiled coil</keyword>
<keyword evidence="4" id="KW-1185">Reference proteome</keyword>
<feature type="compositionally biased region" description="Basic and acidic residues" evidence="2">
    <location>
        <begin position="17"/>
        <end position="32"/>
    </location>
</feature>
<protein>
    <submittedName>
        <fullName evidence="3">Uncharacterized protein</fullName>
    </submittedName>
</protein>
<dbReference type="AlphaFoldDB" id="A0A3R8QUJ0"/>
<dbReference type="Proteomes" id="UP000274327">
    <property type="component" value="Unassembled WGS sequence"/>
</dbReference>